<evidence type="ECO:0000313" key="2">
    <source>
        <dbReference type="EMBL" id="MDN4592852.1"/>
    </source>
</evidence>
<dbReference type="SUPFAM" id="SSF50129">
    <property type="entry name" value="GroES-like"/>
    <property type="match status" value="1"/>
</dbReference>
<keyword evidence="3" id="KW-1185">Reference proteome</keyword>
<comment type="caution">
    <text evidence="2">The sequence shown here is derived from an EMBL/GenBank/DDBJ whole genome shotgun (WGS) entry which is preliminary data.</text>
</comment>
<dbReference type="Proteomes" id="UP001174196">
    <property type="component" value="Unassembled WGS sequence"/>
</dbReference>
<protein>
    <submittedName>
        <fullName evidence="2">L-erythro-3,5-diaminohexanoate dehydrogenase</fullName>
    </submittedName>
</protein>
<evidence type="ECO:0000313" key="3">
    <source>
        <dbReference type="Proteomes" id="UP001174196"/>
    </source>
</evidence>
<feature type="domain" description="L-erythro-3,5-diaminohexanoate dehydrogenase N-terminal" evidence="1">
    <location>
        <begin position="16"/>
        <end position="162"/>
    </location>
</feature>
<dbReference type="InterPro" id="IPR036291">
    <property type="entry name" value="NAD(P)-bd_dom_sf"/>
</dbReference>
<evidence type="ECO:0000259" key="1">
    <source>
        <dbReference type="Pfam" id="PF26370"/>
    </source>
</evidence>
<dbReference type="Gene3D" id="3.40.50.720">
    <property type="entry name" value="NAD(P)-binding Rossmann-like Domain"/>
    <property type="match status" value="1"/>
</dbReference>
<reference evidence="2" key="1">
    <citation type="submission" date="2022-08" db="EMBL/GenBank/DDBJ databases">
        <title>Polycladomyces zharkentsis sp. nov., a novel thermophilic CMC and starch-degrading bacterium isolated from a geothermal spring in Kazakhstan.</title>
        <authorList>
            <person name="Mashzhan A."/>
            <person name="Kistaubaeva A."/>
            <person name="Javier-Lopez R."/>
            <person name="Birkeland N.-K."/>
        </authorList>
    </citation>
    <scope>NUCLEOTIDE SEQUENCE</scope>
    <source>
        <strain evidence="2">KSR 13</strain>
    </source>
</reference>
<dbReference type="Pfam" id="PF26370">
    <property type="entry name" value="KDD_N"/>
    <property type="match status" value="1"/>
</dbReference>
<dbReference type="EMBL" id="JANRHH010000013">
    <property type="protein sequence ID" value="MDN4592852.1"/>
    <property type="molecule type" value="Genomic_DNA"/>
</dbReference>
<dbReference type="InterPro" id="IPR011032">
    <property type="entry name" value="GroES-like_sf"/>
</dbReference>
<dbReference type="SUPFAM" id="SSF51735">
    <property type="entry name" value="NAD(P)-binding Rossmann-fold domains"/>
    <property type="match status" value="1"/>
</dbReference>
<dbReference type="Gene3D" id="3.90.180.10">
    <property type="entry name" value="Medium-chain alcohol dehydrogenases, catalytic domain"/>
    <property type="match status" value="1"/>
</dbReference>
<sequence length="356" mass="37613">MTHSSVVPKGHPLGLHRVLEPSGVLPQPAWRLDARPVCYDNELLINVLRLNIDSASFSQLKEEAGGEPEAVKRRIAEIVRERGKMHNPVTGSGGMLIGRVAEVGPHFPDQHLQVGDKIATLVSLTLTPLHLESIEDVEMKTGQVGVKGKAVLFASGPFARLPEDLPERVALAALDVCGAPAQTARLVRPGQTVVVMGAGGKSGLLCLYQAKKRVGPKGRVIALEYGQQACADIAALGLADELLRVDATDPVAVLTEVERVTDGALADVTVNCVNVPGTELPAILATKDGGAVCFFSMAVRFTAAALGAEGVGKDVQMMIGNGYARGHATLTLDSLRECEGLRRLFVSRYAGSAQQV</sequence>
<dbReference type="InterPro" id="IPR058932">
    <property type="entry name" value="KDD_N"/>
</dbReference>
<proteinExistence type="predicted"/>
<organism evidence="2 3">
    <name type="scientific">Polycladomyces subterraneus</name>
    <dbReference type="NCBI Taxonomy" id="1016997"/>
    <lineage>
        <taxon>Bacteria</taxon>
        <taxon>Bacillati</taxon>
        <taxon>Bacillota</taxon>
        <taxon>Bacilli</taxon>
        <taxon>Bacillales</taxon>
        <taxon>Thermoactinomycetaceae</taxon>
        <taxon>Polycladomyces</taxon>
    </lineage>
</organism>
<dbReference type="RefSeq" id="WP_301237561.1">
    <property type="nucleotide sequence ID" value="NZ_JANRHH010000013.1"/>
</dbReference>
<name>A0ABT8IJB8_9BACL</name>
<gene>
    <name evidence="2" type="ORF">NWF35_02780</name>
</gene>
<accession>A0ABT8IJB8</accession>